<reference evidence="1" key="1">
    <citation type="submission" date="2021-02" db="EMBL/GenBank/DDBJ databases">
        <title>Natronoglycomyces albus gen. nov., sp. nov, a haloalkaliphilic actinobacterium from a soda solonchak soil.</title>
        <authorList>
            <person name="Sorokin D.Y."/>
            <person name="Khijniak T.V."/>
            <person name="Zakharycheva A.P."/>
            <person name="Boueva O.V."/>
            <person name="Ariskina E.V."/>
            <person name="Hahnke R.L."/>
            <person name="Bunk B."/>
            <person name="Sproer C."/>
            <person name="Schumann P."/>
            <person name="Evtushenko L.I."/>
            <person name="Kublanov I.V."/>
        </authorList>
    </citation>
    <scope>NUCLEOTIDE SEQUENCE</scope>
    <source>
        <strain evidence="1">DSM 106290</strain>
    </source>
</reference>
<sequence length="153" mass="17205">MSKELDAFRSAFRLDELTVYESERWILSVRPAQITLGSMVLSSKLGHETFAELDSQDSEEMGTMLAEAEHVAKELFGAVRINAVCLMMKDPIVHFHVLPRYEYTKDAFGRPWVDADWPGPPNFGGEVVKDEIILAELVGVIRSELSEKSSSEE</sequence>
<dbReference type="EMBL" id="CP070496">
    <property type="protein sequence ID" value="QSB04802.1"/>
    <property type="molecule type" value="Genomic_DNA"/>
</dbReference>
<dbReference type="Gene3D" id="3.30.428.10">
    <property type="entry name" value="HIT-like"/>
    <property type="match status" value="1"/>
</dbReference>
<evidence type="ECO:0000313" key="2">
    <source>
        <dbReference type="Proteomes" id="UP000662939"/>
    </source>
</evidence>
<dbReference type="SUPFAM" id="SSF54197">
    <property type="entry name" value="HIT-like"/>
    <property type="match status" value="1"/>
</dbReference>
<keyword evidence="2" id="KW-1185">Reference proteome</keyword>
<dbReference type="Proteomes" id="UP000662939">
    <property type="component" value="Chromosome"/>
</dbReference>
<name>A0A895XLZ7_9ACTN</name>
<dbReference type="RefSeq" id="WP_213170801.1">
    <property type="nucleotide sequence ID" value="NZ_CP070496.1"/>
</dbReference>
<accession>A0A895XLZ7</accession>
<proteinExistence type="predicted"/>
<protein>
    <recommendedName>
        <fullName evidence="3">HIT domain-containing protein</fullName>
    </recommendedName>
</protein>
<dbReference type="InterPro" id="IPR036265">
    <property type="entry name" value="HIT-like_sf"/>
</dbReference>
<organism evidence="1 2">
    <name type="scientific">Natronoglycomyces albus</name>
    <dbReference type="NCBI Taxonomy" id="2811108"/>
    <lineage>
        <taxon>Bacteria</taxon>
        <taxon>Bacillati</taxon>
        <taxon>Actinomycetota</taxon>
        <taxon>Actinomycetes</taxon>
        <taxon>Glycomycetales</taxon>
        <taxon>Glycomycetaceae</taxon>
        <taxon>Natronoglycomyces</taxon>
    </lineage>
</organism>
<dbReference type="AlphaFoldDB" id="A0A895XLZ7"/>
<dbReference type="KEGG" id="nav:JQS30_13670"/>
<evidence type="ECO:0000313" key="1">
    <source>
        <dbReference type="EMBL" id="QSB04802.1"/>
    </source>
</evidence>
<evidence type="ECO:0008006" key="3">
    <source>
        <dbReference type="Google" id="ProtNLM"/>
    </source>
</evidence>
<gene>
    <name evidence="1" type="ORF">JQS30_13670</name>
</gene>